<evidence type="ECO:0000313" key="2">
    <source>
        <dbReference type="EMBL" id="MDR7354102.1"/>
    </source>
</evidence>
<accession>A0ABU2B653</accession>
<sequence length="224" mass="23592">MLAYAWYAVVPSATEPGVIRVLLGDFLDCCSPDATLDPRAIAVAAVVVVAATSLATGIVLSVKTPHSGLATIVVGGLLLTGGVMMNASRSTSVVDRDRAALVCTDQVCAWPEIPEKNRELNAQAREIFARIAPAEWAHYANKPVVWGSTGVDALEFSAQHTVEGVVGDFVDYVGSVELARSGVELCGVPASELGVVRSHLPWDTQVPIDSAQVEQRLSHALCGM</sequence>
<gene>
    <name evidence="2" type="ORF">J2S37_000640</name>
</gene>
<proteinExistence type="predicted"/>
<comment type="caution">
    <text evidence="2">The sequence shown here is derived from an EMBL/GenBank/DDBJ whole genome shotgun (WGS) entry which is preliminary data.</text>
</comment>
<dbReference type="EMBL" id="JAVDYF010000001">
    <property type="protein sequence ID" value="MDR7354102.1"/>
    <property type="molecule type" value="Genomic_DNA"/>
</dbReference>
<keyword evidence="1" id="KW-0812">Transmembrane</keyword>
<keyword evidence="1" id="KW-1133">Transmembrane helix</keyword>
<evidence type="ECO:0000313" key="3">
    <source>
        <dbReference type="Proteomes" id="UP001183619"/>
    </source>
</evidence>
<reference evidence="2 3" key="1">
    <citation type="submission" date="2023-07" db="EMBL/GenBank/DDBJ databases">
        <title>Sequencing the genomes of 1000 actinobacteria strains.</title>
        <authorList>
            <person name="Klenk H.-P."/>
        </authorList>
    </citation>
    <scope>NUCLEOTIDE SEQUENCE [LARGE SCALE GENOMIC DNA]</scope>
    <source>
        <strain evidence="2 3">DSM 44508</strain>
    </source>
</reference>
<keyword evidence="3" id="KW-1185">Reference proteome</keyword>
<dbReference type="Proteomes" id="UP001183619">
    <property type="component" value="Unassembled WGS sequence"/>
</dbReference>
<protein>
    <submittedName>
        <fullName evidence="2">Uncharacterized protein</fullName>
    </submittedName>
</protein>
<name>A0ABU2B653_9CORY</name>
<organism evidence="2 3">
    <name type="scientific">Corynebacterium felinum</name>
    <dbReference type="NCBI Taxonomy" id="131318"/>
    <lineage>
        <taxon>Bacteria</taxon>
        <taxon>Bacillati</taxon>
        <taxon>Actinomycetota</taxon>
        <taxon>Actinomycetes</taxon>
        <taxon>Mycobacteriales</taxon>
        <taxon>Corynebacteriaceae</taxon>
        <taxon>Corynebacterium</taxon>
    </lineage>
</organism>
<feature type="transmembrane region" description="Helical" evidence="1">
    <location>
        <begin position="68"/>
        <end position="88"/>
    </location>
</feature>
<keyword evidence="1" id="KW-0472">Membrane</keyword>
<feature type="transmembrane region" description="Helical" evidence="1">
    <location>
        <begin position="41"/>
        <end position="62"/>
    </location>
</feature>
<evidence type="ECO:0000256" key="1">
    <source>
        <dbReference type="SAM" id="Phobius"/>
    </source>
</evidence>